<feature type="compositionally biased region" description="Basic and acidic residues" evidence="1">
    <location>
        <begin position="58"/>
        <end position="67"/>
    </location>
</feature>
<evidence type="ECO:0000256" key="1">
    <source>
        <dbReference type="SAM" id="MobiDB-lite"/>
    </source>
</evidence>
<name>A0A9Q3FUK5_9BASI</name>
<organism evidence="2 3">
    <name type="scientific">Austropuccinia psidii MF-1</name>
    <dbReference type="NCBI Taxonomy" id="1389203"/>
    <lineage>
        <taxon>Eukaryota</taxon>
        <taxon>Fungi</taxon>
        <taxon>Dikarya</taxon>
        <taxon>Basidiomycota</taxon>
        <taxon>Pucciniomycotina</taxon>
        <taxon>Pucciniomycetes</taxon>
        <taxon>Pucciniales</taxon>
        <taxon>Sphaerophragmiaceae</taxon>
        <taxon>Austropuccinia</taxon>
    </lineage>
</organism>
<accession>A0A9Q3FUK5</accession>
<dbReference type="EMBL" id="AVOT02051483">
    <property type="protein sequence ID" value="MBW0546483.1"/>
    <property type="molecule type" value="Genomic_DNA"/>
</dbReference>
<feature type="compositionally biased region" description="Acidic residues" evidence="1">
    <location>
        <begin position="91"/>
        <end position="109"/>
    </location>
</feature>
<proteinExistence type="predicted"/>
<comment type="caution">
    <text evidence="2">The sequence shown here is derived from an EMBL/GenBank/DDBJ whole genome shotgun (WGS) entry which is preliminary data.</text>
</comment>
<evidence type="ECO:0000313" key="2">
    <source>
        <dbReference type="EMBL" id="MBW0546483.1"/>
    </source>
</evidence>
<gene>
    <name evidence="2" type="ORF">O181_086198</name>
</gene>
<dbReference type="AlphaFoldDB" id="A0A9Q3FUK5"/>
<reference evidence="2" key="1">
    <citation type="submission" date="2021-03" db="EMBL/GenBank/DDBJ databases">
        <title>Draft genome sequence of rust myrtle Austropuccinia psidii MF-1, a brazilian biotype.</title>
        <authorList>
            <person name="Quecine M.C."/>
            <person name="Pachon D.M.R."/>
            <person name="Bonatelli M.L."/>
            <person name="Correr F.H."/>
            <person name="Franceschini L.M."/>
            <person name="Leite T.F."/>
            <person name="Margarido G.R.A."/>
            <person name="Almeida C.A."/>
            <person name="Ferrarezi J.A."/>
            <person name="Labate C.A."/>
        </authorList>
    </citation>
    <scope>NUCLEOTIDE SEQUENCE</scope>
    <source>
        <strain evidence="2">MF-1</strain>
    </source>
</reference>
<evidence type="ECO:0000313" key="3">
    <source>
        <dbReference type="Proteomes" id="UP000765509"/>
    </source>
</evidence>
<dbReference type="Proteomes" id="UP000765509">
    <property type="component" value="Unassembled WGS sequence"/>
</dbReference>
<sequence>MKILKKCGGELEHALRSRCIEPCSTKEYINALEDIVTRTKIGRTWKKLGIKSPIKPFSKRDKSRETLKPNISNNNAQRKCHKCREDHNDKEEESDSEKDAEESETYESDEINIIDAQINTINLIYEVLDVNSNLPQVGTSDTNLTSV</sequence>
<keyword evidence="3" id="KW-1185">Reference proteome</keyword>
<feature type="region of interest" description="Disordered" evidence="1">
    <location>
        <begin position="55"/>
        <end position="109"/>
    </location>
</feature>
<protein>
    <submittedName>
        <fullName evidence="2">Uncharacterized protein</fullName>
    </submittedName>
</protein>